<dbReference type="AlphaFoldDB" id="A0A844HSA4"/>
<dbReference type="Pfam" id="PF00132">
    <property type="entry name" value="Hexapep"/>
    <property type="match status" value="1"/>
</dbReference>
<dbReference type="InterPro" id="IPR011004">
    <property type="entry name" value="Trimer_LpxA-like_sf"/>
</dbReference>
<organism evidence="4 5">
    <name type="scientific">Paracoccus litorisediminis</name>
    <dbReference type="NCBI Taxonomy" id="2006130"/>
    <lineage>
        <taxon>Bacteria</taxon>
        <taxon>Pseudomonadati</taxon>
        <taxon>Pseudomonadota</taxon>
        <taxon>Alphaproteobacteria</taxon>
        <taxon>Rhodobacterales</taxon>
        <taxon>Paracoccaceae</taxon>
        <taxon>Paracoccus</taxon>
    </lineage>
</organism>
<keyword evidence="1" id="KW-0808">Transferase</keyword>
<accession>A0A844HSA4</accession>
<keyword evidence="3" id="KW-0012">Acyltransferase</keyword>
<dbReference type="InterPro" id="IPR007833">
    <property type="entry name" value="Capsule_polysaccharide_synth"/>
</dbReference>
<dbReference type="GO" id="GO:0015774">
    <property type="term" value="P:polysaccharide transport"/>
    <property type="evidence" value="ECO:0007669"/>
    <property type="project" value="InterPro"/>
</dbReference>
<evidence type="ECO:0008006" key="6">
    <source>
        <dbReference type="Google" id="ProtNLM"/>
    </source>
</evidence>
<dbReference type="Pfam" id="PF05159">
    <property type="entry name" value="Capsule_synth"/>
    <property type="match status" value="1"/>
</dbReference>
<dbReference type="CDD" id="cd04647">
    <property type="entry name" value="LbH_MAT_like"/>
    <property type="match status" value="1"/>
</dbReference>
<evidence type="ECO:0000256" key="3">
    <source>
        <dbReference type="ARBA" id="ARBA00023315"/>
    </source>
</evidence>
<proteinExistence type="predicted"/>
<keyword evidence="5" id="KW-1185">Reference proteome</keyword>
<dbReference type="OrthoDB" id="6713140at2"/>
<name>A0A844HSA4_9RHOB</name>
<evidence type="ECO:0000256" key="2">
    <source>
        <dbReference type="ARBA" id="ARBA00022737"/>
    </source>
</evidence>
<dbReference type="Proteomes" id="UP000449846">
    <property type="component" value="Unassembled WGS sequence"/>
</dbReference>
<dbReference type="SUPFAM" id="SSF51161">
    <property type="entry name" value="Trimeric LpxA-like enzymes"/>
    <property type="match status" value="1"/>
</dbReference>
<gene>
    <name evidence="4" type="ORF">GL300_22840</name>
</gene>
<reference evidence="4 5" key="1">
    <citation type="submission" date="2019-11" db="EMBL/GenBank/DDBJ databases">
        <authorList>
            <person name="Dong K."/>
        </authorList>
    </citation>
    <scope>NUCLEOTIDE SEQUENCE [LARGE SCALE GENOMIC DNA]</scope>
    <source>
        <strain evidence="4 5">NBRC 112902</strain>
    </source>
</reference>
<sequence length="581" mass="64357">MRWRMNRPLSNGDQSFVFASSMSSASHAGPLRFLIHLEVANQHRLSRAAAIARTLMKGGHEAAISYEPRISFRLAPTDTETIFLDDDLIIQNWIRRIPDVQFFCLDTYCENSLEGIHAAQNLRASKLAALIGDFAPSWIMLWGGEFEYQQGSLAAIETTGMQDRTLYFEVAWLPQQEHMYFDIAGTNSRSSLVEYSYPGLSRTQMDLLHDAKRRFRHLRGGVTGPIRNTNEIFVPLQIETDTSFRIGAPFKTNSEFIRFLEGWLPPNHTATLKLHPKERIRGYPPVPVRRNFRLITSGSLDRMILAADHVLGVNSTVLLEAAMLGKHTVALGRGLFTGSGAVIEARITDDAAKILSRPIDNEAQDRFLYELLFRRQVSLSALECQDYAHLATREPFATILRTSHQPSKNARFVEKLSKGESMITVGRSRIAKTAVLDVEQGGEIVIANDSDIRNNAVLEVSGRYNGSIRIGNNSVIGIGSWLQGSGKIEIGDDVIIGPYAAIVSTNHQYEDVSVPIAKQPLTTGAITIENDVWIGAHVTVAMNVRIGAHSIIGANSFVNSDIPPYSVAVGSPARVIRSRKP</sequence>
<dbReference type="PROSITE" id="PS00101">
    <property type="entry name" value="HEXAPEP_TRANSFERASES"/>
    <property type="match status" value="1"/>
</dbReference>
<dbReference type="PANTHER" id="PTHR23416">
    <property type="entry name" value="SIALIC ACID SYNTHASE-RELATED"/>
    <property type="match status" value="1"/>
</dbReference>
<evidence type="ECO:0000256" key="1">
    <source>
        <dbReference type="ARBA" id="ARBA00022679"/>
    </source>
</evidence>
<dbReference type="PANTHER" id="PTHR23416:SF78">
    <property type="entry name" value="LIPOPOLYSACCHARIDE BIOSYNTHESIS O-ACETYL TRANSFERASE WBBJ-RELATED"/>
    <property type="match status" value="1"/>
</dbReference>
<dbReference type="InterPro" id="IPR018357">
    <property type="entry name" value="Hexapep_transf_CS"/>
</dbReference>
<dbReference type="GO" id="GO:0016746">
    <property type="term" value="F:acyltransferase activity"/>
    <property type="evidence" value="ECO:0007669"/>
    <property type="project" value="UniProtKB-KW"/>
</dbReference>
<evidence type="ECO:0000313" key="4">
    <source>
        <dbReference type="EMBL" id="MTH62039.1"/>
    </source>
</evidence>
<dbReference type="Gene3D" id="2.160.10.10">
    <property type="entry name" value="Hexapeptide repeat proteins"/>
    <property type="match status" value="1"/>
</dbReference>
<dbReference type="InterPro" id="IPR001451">
    <property type="entry name" value="Hexapep"/>
</dbReference>
<keyword evidence="2" id="KW-0677">Repeat</keyword>
<evidence type="ECO:0000313" key="5">
    <source>
        <dbReference type="Proteomes" id="UP000449846"/>
    </source>
</evidence>
<dbReference type="EMBL" id="WMIG01000024">
    <property type="protein sequence ID" value="MTH62039.1"/>
    <property type="molecule type" value="Genomic_DNA"/>
</dbReference>
<dbReference type="InterPro" id="IPR051159">
    <property type="entry name" value="Hexapeptide_acetyltransf"/>
</dbReference>
<protein>
    <recommendedName>
        <fullName evidence="6">Acyltransferase</fullName>
    </recommendedName>
</protein>
<dbReference type="GO" id="GO:0000271">
    <property type="term" value="P:polysaccharide biosynthetic process"/>
    <property type="evidence" value="ECO:0007669"/>
    <property type="project" value="InterPro"/>
</dbReference>
<comment type="caution">
    <text evidence="4">The sequence shown here is derived from an EMBL/GenBank/DDBJ whole genome shotgun (WGS) entry which is preliminary data.</text>
</comment>